<sequence length="238" mass="28017">MSVEQPELYNVYCDESCHLPNDRQPVMVLGAVWCPKSEAKRLAGELRDIKARHRARGELKWSKTSVSRQSFYLEVVDWFLAEEALHYRGVVVRNKQTLDHNAFNEGDPDLFYYKMQFSLLSKILSPNRRYAIYLDIKDTRSRKRLQKLREVLCNNVFDFTSEMIGHIQNVHSHEMELMQLADYFTGALAYRHRELHGNAAKQAVIERLETRLNRRLLVATSLREQKFNVFPFQPRQGL</sequence>
<organism evidence="1 2">
    <name type="scientific">Yanghanlia caeni</name>
    <dbReference type="NCBI Taxonomy" id="3064283"/>
    <lineage>
        <taxon>Bacteria</taxon>
        <taxon>Pseudomonadati</taxon>
        <taxon>Pseudomonadota</taxon>
        <taxon>Betaproteobacteria</taxon>
        <taxon>Burkholderiales</taxon>
        <taxon>Alcaligenaceae</taxon>
        <taxon>Yanghanlia</taxon>
    </lineage>
</organism>
<dbReference type="Pfam" id="PF12686">
    <property type="entry name" value="DUF3800"/>
    <property type="match status" value="1"/>
</dbReference>
<accession>A0ABU1D2G1</accession>
<reference evidence="1 2" key="1">
    <citation type="submission" date="2023-08" db="EMBL/GenBank/DDBJ databases">
        <title>Alcaligenaceae gen. nov., a novel taxon isolated from the sludge of Yixing Pesticide Factory.</title>
        <authorList>
            <person name="Ruan L."/>
        </authorList>
    </citation>
    <scope>NUCLEOTIDE SEQUENCE [LARGE SCALE GENOMIC DNA]</scope>
    <source>
        <strain evidence="1 2">LG-2</strain>
    </source>
</reference>
<dbReference type="InterPro" id="IPR024524">
    <property type="entry name" value="DUF3800"/>
</dbReference>
<dbReference type="RefSeq" id="WP_347286251.1">
    <property type="nucleotide sequence ID" value="NZ_JAUZQE010000002.1"/>
</dbReference>
<comment type="caution">
    <text evidence="1">The sequence shown here is derived from an EMBL/GenBank/DDBJ whole genome shotgun (WGS) entry which is preliminary data.</text>
</comment>
<proteinExistence type="predicted"/>
<evidence type="ECO:0000313" key="1">
    <source>
        <dbReference type="EMBL" id="MDR4124618.1"/>
    </source>
</evidence>
<evidence type="ECO:0000313" key="2">
    <source>
        <dbReference type="Proteomes" id="UP001232156"/>
    </source>
</evidence>
<keyword evidence="2" id="KW-1185">Reference proteome</keyword>
<gene>
    <name evidence="1" type="ORF">Q8947_01290</name>
</gene>
<protein>
    <submittedName>
        <fullName evidence="1">DUF3800 domain-containing protein</fullName>
    </submittedName>
</protein>
<dbReference type="EMBL" id="JAUZQE010000002">
    <property type="protein sequence ID" value="MDR4124618.1"/>
    <property type="molecule type" value="Genomic_DNA"/>
</dbReference>
<name>A0ABU1D2G1_9BURK</name>
<dbReference type="Proteomes" id="UP001232156">
    <property type="component" value="Unassembled WGS sequence"/>
</dbReference>